<feature type="domain" description="SHSP" evidence="5">
    <location>
        <begin position="29"/>
        <end position="137"/>
    </location>
</feature>
<dbReference type="AlphaFoldDB" id="A0A8T2ISA0"/>
<evidence type="ECO:0000313" key="6">
    <source>
        <dbReference type="EMBL" id="KAG8434477.1"/>
    </source>
</evidence>
<keyword evidence="1" id="KW-0479">Metal-binding</keyword>
<dbReference type="InterPro" id="IPR001436">
    <property type="entry name" value="Alpha-crystallin/sHSP_animal"/>
</dbReference>
<protein>
    <recommendedName>
        <fullName evidence="5">SHSP domain-containing protein</fullName>
    </recommendedName>
</protein>
<evidence type="ECO:0000256" key="4">
    <source>
        <dbReference type="SAM" id="MobiDB-lite"/>
    </source>
</evidence>
<feature type="region of interest" description="Disordered" evidence="4">
    <location>
        <begin position="132"/>
        <end position="151"/>
    </location>
</feature>
<dbReference type="Pfam" id="PF00011">
    <property type="entry name" value="HSP20"/>
    <property type="match status" value="1"/>
</dbReference>
<dbReference type="InterPro" id="IPR002068">
    <property type="entry name" value="A-crystallin/Hsp20_dom"/>
</dbReference>
<dbReference type="GO" id="GO:0043066">
    <property type="term" value="P:negative regulation of apoptotic process"/>
    <property type="evidence" value="ECO:0007669"/>
    <property type="project" value="TreeGrafter"/>
</dbReference>
<dbReference type="GO" id="GO:0042026">
    <property type="term" value="P:protein refolding"/>
    <property type="evidence" value="ECO:0007669"/>
    <property type="project" value="TreeGrafter"/>
</dbReference>
<feature type="non-terminal residue" evidence="6">
    <location>
        <position position="1"/>
    </location>
</feature>
<evidence type="ECO:0000259" key="5">
    <source>
        <dbReference type="PROSITE" id="PS01031"/>
    </source>
</evidence>
<feature type="binding site" evidence="1">
    <location>
        <position position="77"/>
    </location>
    <ligand>
        <name>Zn(2+)</name>
        <dbReference type="ChEBI" id="CHEBI:29105"/>
        <label>1</label>
    </ligand>
</feature>
<feature type="binding site" evidence="1">
    <location>
        <position position="84"/>
    </location>
    <ligand>
        <name>Zn(2+)</name>
        <dbReference type="ChEBI" id="CHEBI:29105"/>
        <label>1</label>
    </ligand>
</feature>
<evidence type="ECO:0000256" key="1">
    <source>
        <dbReference type="PIRSR" id="PIRSR036514-1"/>
    </source>
</evidence>
<comment type="similarity">
    <text evidence="2 3">Belongs to the small heat shock protein (HSP20) family.</text>
</comment>
<dbReference type="PRINTS" id="PR00299">
    <property type="entry name" value="ACRYSTALLIN"/>
</dbReference>
<gene>
    <name evidence="6" type="ORF">GDO86_012742</name>
</gene>
<dbReference type="PANTHER" id="PTHR45640:SF27">
    <property type="entry name" value="HEAT SHOCK PROTEIN BETA-2"/>
    <property type="match status" value="1"/>
</dbReference>
<dbReference type="GO" id="GO:0046872">
    <property type="term" value="F:metal ion binding"/>
    <property type="evidence" value="ECO:0007669"/>
    <property type="project" value="UniProtKB-KW"/>
</dbReference>
<dbReference type="PIRSF" id="PIRSF036514">
    <property type="entry name" value="Sm_HSP_B1"/>
    <property type="match status" value="1"/>
</dbReference>
<evidence type="ECO:0000313" key="7">
    <source>
        <dbReference type="Proteomes" id="UP000812440"/>
    </source>
</evidence>
<dbReference type="SUPFAM" id="SSF49764">
    <property type="entry name" value="HSP20-like chaperones"/>
    <property type="match status" value="1"/>
</dbReference>
<dbReference type="Proteomes" id="UP000812440">
    <property type="component" value="Chromosome 7"/>
</dbReference>
<evidence type="ECO:0000256" key="2">
    <source>
        <dbReference type="PROSITE-ProRule" id="PRU00285"/>
    </source>
</evidence>
<dbReference type="OrthoDB" id="1431247at2759"/>
<comment type="caution">
    <text evidence="6">The sequence shown here is derived from an EMBL/GenBank/DDBJ whole genome shotgun (WGS) entry which is preliminary data.</text>
</comment>
<dbReference type="EMBL" id="JAACNH010000008">
    <property type="protein sequence ID" value="KAG8434477.1"/>
    <property type="molecule type" value="Genomic_DNA"/>
</dbReference>
<sequence length="151" mass="17431">LFDQNFGEGISPEDILCPTLYHGYYIRPRINKQLGRGYSEINKNEHKYQVFLDVCHFLPDEITVRTMDNLLEVSAQHPQKIDDHGFVTRSFNRTYILPLDVDPLLVKATLSHNGMLSIEAPKKGVDLKRQSNVVKIEHQRSPPTEEENTEQ</sequence>
<keyword evidence="1" id="KW-0862">Zinc</keyword>
<dbReference type="InterPro" id="IPR008978">
    <property type="entry name" value="HSP20-like_chaperone"/>
</dbReference>
<keyword evidence="7" id="KW-1185">Reference proteome</keyword>
<evidence type="ECO:0000256" key="3">
    <source>
        <dbReference type="RuleBase" id="RU003616"/>
    </source>
</evidence>
<dbReference type="GO" id="GO:0051082">
    <property type="term" value="F:unfolded protein binding"/>
    <property type="evidence" value="ECO:0007669"/>
    <property type="project" value="TreeGrafter"/>
</dbReference>
<dbReference type="Gene3D" id="2.60.40.790">
    <property type="match status" value="1"/>
</dbReference>
<name>A0A8T2ISA0_9PIPI</name>
<proteinExistence type="inferred from homology"/>
<dbReference type="InterPro" id="IPR055269">
    <property type="entry name" value="Alpha-crystallin/HSP_16"/>
</dbReference>
<dbReference type="GO" id="GO:0009408">
    <property type="term" value="P:response to heat"/>
    <property type="evidence" value="ECO:0007669"/>
    <property type="project" value="TreeGrafter"/>
</dbReference>
<reference evidence="6" key="1">
    <citation type="thesis" date="2020" institute="ProQuest LLC" country="789 East Eisenhower Parkway, Ann Arbor, MI, USA">
        <title>Comparative Genomics and Chromosome Evolution.</title>
        <authorList>
            <person name="Mudd A.B."/>
        </authorList>
    </citation>
    <scope>NUCLEOTIDE SEQUENCE</scope>
    <source>
        <strain evidence="6">Female2</strain>
        <tissue evidence="6">Blood</tissue>
    </source>
</reference>
<dbReference type="GO" id="GO:0005634">
    <property type="term" value="C:nucleus"/>
    <property type="evidence" value="ECO:0007669"/>
    <property type="project" value="TreeGrafter"/>
</dbReference>
<dbReference type="PANTHER" id="PTHR45640">
    <property type="entry name" value="HEAT SHOCK PROTEIN HSP-12.2-RELATED"/>
    <property type="match status" value="1"/>
</dbReference>
<accession>A0A8T2ISA0</accession>
<dbReference type="GO" id="GO:0005737">
    <property type="term" value="C:cytoplasm"/>
    <property type="evidence" value="ECO:0007669"/>
    <property type="project" value="TreeGrafter"/>
</dbReference>
<organism evidence="6 7">
    <name type="scientific">Hymenochirus boettgeri</name>
    <name type="common">Congo dwarf clawed frog</name>
    <dbReference type="NCBI Taxonomy" id="247094"/>
    <lineage>
        <taxon>Eukaryota</taxon>
        <taxon>Metazoa</taxon>
        <taxon>Chordata</taxon>
        <taxon>Craniata</taxon>
        <taxon>Vertebrata</taxon>
        <taxon>Euteleostomi</taxon>
        <taxon>Amphibia</taxon>
        <taxon>Batrachia</taxon>
        <taxon>Anura</taxon>
        <taxon>Pipoidea</taxon>
        <taxon>Pipidae</taxon>
        <taxon>Pipinae</taxon>
        <taxon>Hymenochirus</taxon>
    </lineage>
</organism>
<dbReference type="PROSITE" id="PS01031">
    <property type="entry name" value="SHSP"/>
    <property type="match status" value="1"/>
</dbReference>